<comment type="caution">
    <text evidence="1">The sequence shown here is derived from an EMBL/GenBank/DDBJ whole genome shotgun (WGS) entry which is preliminary data.</text>
</comment>
<dbReference type="EMBL" id="JBIGIA010000004">
    <property type="protein sequence ID" value="MFG6456511.1"/>
    <property type="molecule type" value="Genomic_DNA"/>
</dbReference>
<reference evidence="1 2" key="1">
    <citation type="submission" date="2024-09" db="EMBL/GenBank/DDBJ databases">
        <title>Novel species of the genus Pelomonas and Roseateles isolated from streams.</title>
        <authorList>
            <person name="Lu H."/>
        </authorList>
    </citation>
    <scope>NUCLEOTIDE SEQUENCE [LARGE SCALE GENOMIC DNA]</scope>
    <source>
        <strain evidence="1 2">BYS96W</strain>
    </source>
</reference>
<keyword evidence="2" id="KW-1185">Reference proteome</keyword>
<accession>A0ABW7G3L2</accession>
<evidence type="ECO:0008006" key="3">
    <source>
        <dbReference type="Google" id="ProtNLM"/>
    </source>
</evidence>
<evidence type="ECO:0000313" key="1">
    <source>
        <dbReference type="EMBL" id="MFG6456511.1"/>
    </source>
</evidence>
<dbReference type="Proteomes" id="UP001606305">
    <property type="component" value="Unassembled WGS sequence"/>
</dbReference>
<proteinExistence type="predicted"/>
<protein>
    <recommendedName>
        <fullName evidence="3">DUF3019 domain-containing protein</fullName>
    </recommendedName>
</protein>
<name>A0ABW7G3L2_9BURK</name>
<evidence type="ECO:0000313" key="2">
    <source>
        <dbReference type="Proteomes" id="UP001606305"/>
    </source>
</evidence>
<dbReference type="RefSeq" id="WP_394487262.1">
    <property type="nucleotide sequence ID" value="NZ_JBIGIA010000004.1"/>
</dbReference>
<gene>
    <name evidence="1" type="ORF">ACG00X_06665</name>
</gene>
<organism evidence="1 2">
    <name type="scientific">Pelomonas nitida</name>
    <dbReference type="NCBI Taxonomy" id="3299027"/>
    <lineage>
        <taxon>Bacteria</taxon>
        <taxon>Pseudomonadati</taxon>
        <taxon>Pseudomonadota</taxon>
        <taxon>Betaproteobacteria</taxon>
        <taxon>Burkholderiales</taxon>
        <taxon>Sphaerotilaceae</taxon>
        <taxon>Roseateles</taxon>
    </lineage>
</organism>
<sequence length="138" mass="15181">MRRSRRIGAVLGGVGLLVGLAWLAHSPGEGLCDTTVLRELPSPSARFKAVLLSRDCGATTGFNRHVQVLRATETLGDDSPFVIDDDHGKSTLDVEMRWDSDARLVVHHDAQARVFRAEHSARGVAMRYEPLLRADVPR</sequence>